<reference evidence="2" key="1">
    <citation type="submission" date="2020-11" db="EMBL/GenBank/DDBJ databases">
        <authorList>
            <person name="Tran Van P."/>
        </authorList>
    </citation>
    <scope>NUCLEOTIDE SEQUENCE</scope>
</reference>
<dbReference type="InterPro" id="IPR006797">
    <property type="entry name" value="PRELI/MSF1_dom"/>
</dbReference>
<dbReference type="Pfam" id="PF04707">
    <property type="entry name" value="PRELI"/>
    <property type="match status" value="1"/>
</dbReference>
<dbReference type="EMBL" id="OA882237">
    <property type="protein sequence ID" value="CAD7274062.1"/>
    <property type="molecule type" value="Genomic_DNA"/>
</dbReference>
<dbReference type="PANTHER" id="PTHR11158">
    <property type="entry name" value="MSF1/PX19 RELATED"/>
    <property type="match status" value="1"/>
</dbReference>
<proteinExistence type="predicted"/>
<dbReference type="PROSITE" id="PS50904">
    <property type="entry name" value="PRELI_MSF1"/>
    <property type="match status" value="1"/>
</dbReference>
<dbReference type="OrthoDB" id="407630at2759"/>
<dbReference type="InterPro" id="IPR037365">
    <property type="entry name" value="Slowmo/Ups"/>
</dbReference>
<dbReference type="Proteomes" id="UP000678499">
    <property type="component" value="Unassembled WGS sequence"/>
</dbReference>
<organism evidence="2">
    <name type="scientific">Notodromas monacha</name>
    <dbReference type="NCBI Taxonomy" id="399045"/>
    <lineage>
        <taxon>Eukaryota</taxon>
        <taxon>Metazoa</taxon>
        <taxon>Ecdysozoa</taxon>
        <taxon>Arthropoda</taxon>
        <taxon>Crustacea</taxon>
        <taxon>Oligostraca</taxon>
        <taxon>Ostracoda</taxon>
        <taxon>Podocopa</taxon>
        <taxon>Podocopida</taxon>
        <taxon>Cypridocopina</taxon>
        <taxon>Cypridoidea</taxon>
        <taxon>Cyprididae</taxon>
        <taxon>Notodromas</taxon>
    </lineage>
</organism>
<name>A0A7R9BGJ6_9CRUS</name>
<dbReference type="GO" id="GO:0005758">
    <property type="term" value="C:mitochondrial intermembrane space"/>
    <property type="evidence" value="ECO:0007669"/>
    <property type="project" value="InterPro"/>
</dbReference>
<evidence type="ECO:0000259" key="1">
    <source>
        <dbReference type="PROSITE" id="PS50904"/>
    </source>
</evidence>
<sequence length="191" mass="21226">MKIWTSEHVFNHSWETVAQAAWRKYPNPINPAVWGTDVVDRHVDPRDGALITHRIISSQWGLPSWAASILGNPSACYASEVSRVNASTRNFQLDTQNLTFGSHIAVDEKLIYLPHPDDPMNKTLLRQEAVVTVSGVPLTSYMESVLTNTISSNAGKGRAAMEWVIEKVNQGLRSMDDLSHAARKSLEFDAV</sequence>
<keyword evidence="3" id="KW-1185">Reference proteome</keyword>
<dbReference type="EMBL" id="CAJPEX010000200">
    <property type="protein sequence ID" value="CAG0914214.1"/>
    <property type="molecule type" value="Genomic_DNA"/>
</dbReference>
<evidence type="ECO:0000313" key="2">
    <source>
        <dbReference type="EMBL" id="CAD7274062.1"/>
    </source>
</evidence>
<gene>
    <name evidence="2" type="ORF">NMOB1V02_LOCUS1919</name>
</gene>
<protein>
    <recommendedName>
        <fullName evidence="1">PRELI/MSF1 domain-containing protein</fullName>
    </recommendedName>
</protein>
<feature type="domain" description="PRELI/MSF1" evidence="1">
    <location>
        <begin position="1"/>
        <end position="173"/>
    </location>
</feature>
<accession>A0A7R9BGJ6</accession>
<dbReference type="AlphaFoldDB" id="A0A7R9BGJ6"/>
<evidence type="ECO:0000313" key="3">
    <source>
        <dbReference type="Proteomes" id="UP000678499"/>
    </source>
</evidence>